<evidence type="ECO:0000259" key="3">
    <source>
        <dbReference type="PROSITE" id="PS50930"/>
    </source>
</evidence>
<dbReference type="PANTHER" id="PTHR45526:SF1">
    <property type="entry name" value="TRANSCRIPTIONAL REGULATORY PROTEIN DCUR-RELATED"/>
    <property type="match status" value="1"/>
</dbReference>
<evidence type="ECO:0000256" key="1">
    <source>
        <dbReference type="PROSITE-ProRule" id="PRU00169"/>
    </source>
</evidence>
<evidence type="ECO:0000313" key="4">
    <source>
        <dbReference type="EMBL" id="BBE19428.1"/>
    </source>
</evidence>
<reference evidence="4" key="1">
    <citation type="journal article" date="2020" name="Int. J. Syst. Evol. Microbiol.">
        <title>Aquipluma nitroreducens gen. nov. sp. nov., a novel facultatively anaerobic bacterium isolated from a freshwater lake.</title>
        <authorList>
            <person name="Watanabe M."/>
            <person name="Kojima H."/>
            <person name="Fukui M."/>
        </authorList>
    </citation>
    <scope>NUCLEOTIDE SEQUENCE</scope>
    <source>
        <strain evidence="4">MeG22</strain>
    </source>
</reference>
<dbReference type="AlphaFoldDB" id="A0A5K7SCY4"/>
<dbReference type="EMBL" id="AP018694">
    <property type="protein sequence ID" value="BBE19428.1"/>
    <property type="molecule type" value="Genomic_DNA"/>
</dbReference>
<dbReference type="Gene3D" id="3.40.50.2300">
    <property type="match status" value="1"/>
</dbReference>
<dbReference type="Pfam" id="PF00072">
    <property type="entry name" value="Response_reg"/>
    <property type="match status" value="1"/>
</dbReference>
<dbReference type="PROSITE" id="PS50930">
    <property type="entry name" value="HTH_LYTTR"/>
    <property type="match status" value="1"/>
</dbReference>
<dbReference type="RefSeq" id="WP_318347669.1">
    <property type="nucleotide sequence ID" value="NZ_AP018694.1"/>
</dbReference>
<proteinExistence type="predicted"/>
<feature type="domain" description="HTH LytTR-type" evidence="3">
    <location>
        <begin position="146"/>
        <end position="251"/>
    </location>
</feature>
<keyword evidence="1" id="KW-0597">Phosphoprotein</keyword>
<dbReference type="InterPro" id="IPR051271">
    <property type="entry name" value="2C-system_Tx_regulators"/>
</dbReference>
<dbReference type="GO" id="GO:0000156">
    <property type="term" value="F:phosphorelay response regulator activity"/>
    <property type="evidence" value="ECO:0007669"/>
    <property type="project" value="TreeGrafter"/>
</dbReference>
<feature type="modified residue" description="4-aspartylphosphate" evidence="1">
    <location>
        <position position="58"/>
    </location>
</feature>
<name>A0A5K7SCY4_9BACT</name>
<dbReference type="InterPro" id="IPR011006">
    <property type="entry name" value="CheY-like_superfamily"/>
</dbReference>
<protein>
    <submittedName>
        <fullName evidence="4">Two-component system response regulator</fullName>
    </submittedName>
</protein>
<feature type="domain" description="Response regulatory" evidence="2">
    <location>
        <begin position="7"/>
        <end position="121"/>
    </location>
</feature>
<dbReference type="SUPFAM" id="SSF52172">
    <property type="entry name" value="CheY-like"/>
    <property type="match status" value="1"/>
</dbReference>
<dbReference type="KEGG" id="anf:AQPE_3613"/>
<dbReference type="Pfam" id="PF04397">
    <property type="entry name" value="LytTR"/>
    <property type="match status" value="1"/>
</dbReference>
<dbReference type="SMART" id="SM00448">
    <property type="entry name" value="REC"/>
    <property type="match status" value="1"/>
</dbReference>
<dbReference type="SMART" id="SM00850">
    <property type="entry name" value="LytTR"/>
    <property type="match status" value="1"/>
</dbReference>
<dbReference type="GO" id="GO:0003677">
    <property type="term" value="F:DNA binding"/>
    <property type="evidence" value="ECO:0007669"/>
    <property type="project" value="InterPro"/>
</dbReference>
<organism evidence="4 5">
    <name type="scientific">Aquipluma nitroreducens</name>
    <dbReference type="NCBI Taxonomy" id="2010828"/>
    <lineage>
        <taxon>Bacteria</taxon>
        <taxon>Pseudomonadati</taxon>
        <taxon>Bacteroidota</taxon>
        <taxon>Bacteroidia</taxon>
        <taxon>Marinilabiliales</taxon>
        <taxon>Prolixibacteraceae</taxon>
        <taxon>Aquipluma</taxon>
    </lineage>
</organism>
<dbReference type="PROSITE" id="PS50110">
    <property type="entry name" value="RESPONSE_REGULATORY"/>
    <property type="match status" value="1"/>
</dbReference>
<dbReference type="InterPro" id="IPR007492">
    <property type="entry name" value="LytTR_DNA-bd_dom"/>
</dbReference>
<gene>
    <name evidence="4" type="ORF">AQPE_3613</name>
</gene>
<evidence type="ECO:0000313" key="5">
    <source>
        <dbReference type="Proteomes" id="UP001193389"/>
    </source>
</evidence>
<accession>A0A5K7SCY4</accession>
<dbReference type="Gene3D" id="2.40.50.1020">
    <property type="entry name" value="LytTr DNA-binding domain"/>
    <property type="match status" value="1"/>
</dbReference>
<keyword evidence="5" id="KW-1185">Reference proteome</keyword>
<evidence type="ECO:0000259" key="2">
    <source>
        <dbReference type="PROSITE" id="PS50110"/>
    </source>
</evidence>
<dbReference type="PANTHER" id="PTHR45526">
    <property type="entry name" value="TRANSCRIPTIONAL REGULATORY PROTEIN DPIA"/>
    <property type="match status" value="1"/>
</dbReference>
<sequence length="256" mass="29558">MDQTTISAIIIDDEPNAINLLEMYLRQFPFIEIIGKETVAGKGLELVKETLPELVFLDIDMPDMNGLIVADKIQTDNFYSEIVFTTAHQHYAYDALDIKPLDFLTKPFCIADLTMVIEKYKAKVEKKSHEKKLDIFINSQTSTPKIKLPTTKGILFLDIKNIVIMRSNLNNCDVHMNDGTIETVTRNLYKVLKILNSPSLFQINRSTCINLNYLQRVDKKSLKFIIDYNQTLLEEPVSKDRMIHFDKMIKFPFSQD</sequence>
<dbReference type="InterPro" id="IPR001789">
    <property type="entry name" value="Sig_transdc_resp-reg_receiver"/>
</dbReference>
<dbReference type="Proteomes" id="UP001193389">
    <property type="component" value="Chromosome"/>
</dbReference>